<proteinExistence type="predicted"/>
<gene>
    <name evidence="2" type="ORF">SAMN02745124_02330</name>
</gene>
<organism evidence="2 3">
    <name type="scientific">Desulfofustis glycolicus DSM 9705</name>
    <dbReference type="NCBI Taxonomy" id="1121409"/>
    <lineage>
        <taxon>Bacteria</taxon>
        <taxon>Pseudomonadati</taxon>
        <taxon>Thermodesulfobacteriota</taxon>
        <taxon>Desulfobulbia</taxon>
        <taxon>Desulfobulbales</taxon>
        <taxon>Desulfocapsaceae</taxon>
        <taxon>Desulfofustis</taxon>
    </lineage>
</organism>
<dbReference type="Pfam" id="PF13588">
    <property type="entry name" value="HSDR_N_2"/>
    <property type="match status" value="1"/>
</dbReference>
<protein>
    <submittedName>
        <fullName evidence="2">Type I restriction enzyme R protein N terminus (HSDR_N)</fullName>
    </submittedName>
</protein>
<accession>A0A1M5WJD3</accession>
<evidence type="ECO:0000313" key="3">
    <source>
        <dbReference type="Proteomes" id="UP000184139"/>
    </source>
</evidence>
<dbReference type="AlphaFoldDB" id="A0A1M5WJD3"/>
<dbReference type="EMBL" id="FQXS01000013">
    <property type="protein sequence ID" value="SHH87551.1"/>
    <property type="molecule type" value="Genomic_DNA"/>
</dbReference>
<evidence type="ECO:0000259" key="1">
    <source>
        <dbReference type="Pfam" id="PF13588"/>
    </source>
</evidence>
<dbReference type="STRING" id="1121409.SAMN02745124_02330"/>
<keyword evidence="3" id="KW-1185">Reference proteome</keyword>
<dbReference type="OrthoDB" id="5430956at2"/>
<dbReference type="InterPro" id="IPR029464">
    <property type="entry name" value="HSDR_N"/>
</dbReference>
<feature type="domain" description="Type I restriction enzyme R protein N-terminal" evidence="1">
    <location>
        <begin position="28"/>
        <end position="140"/>
    </location>
</feature>
<dbReference type="Proteomes" id="UP000184139">
    <property type="component" value="Unassembled WGS sequence"/>
</dbReference>
<dbReference type="RefSeq" id="WP_073376200.1">
    <property type="nucleotide sequence ID" value="NZ_FQXS01000013.1"/>
</dbReference>
<sequence>MAEHHSHHLVYGTLNDYLTGEELVDTDDERIRQGLSKLMVEERGYRKEELQPRLSIETLFTRHFVTSVIDLTVRLEDRQFMIIRYGPGSLVSRERSAIAAARVLNPTYQIPLAVVTNGQDALLLDTASGKTIGEGLAAIPDRQAALDMLPSLLFLPFVDEEKRQREKRILNAFDLERCCLGI</sequence>
<reference evidence="2 3" key="1">
    <citation type="submission" date="2016-11" db="EMBL/GenBank/DDBJ databases">
        <authorList>
            <person name="Jaros S."/>
            <person name="Januszkiewicz K."/>
            <person name="Wedrychowicz H."/>
        </authorList>
    </citation>
    <scope>NUCLEOTIDE SEQUENCE [LARGE SCALE GENOMIC DNA]</scope>
    <source>
        <strain evidence="2 3">DSM 9705</strain>
    </source>
</reference>
<evidence type="ECO:0000313" key="2">
    <source>
        <dbReference type="EMBL" id="SHH87551.1"/>
    </source>
</evidence>
<name>A0A1M5WJD3_9BACT</name>